<dbReference type="GO" id="GO:0000155">
    <property type="term" value="F:phosphorelay sensor kinase activity"/>
    <property type="evidence" value="ECO:0007669"/>
    <property type="project" value="InterPro"/>
</dbReference>
<evidence type="ECO:0000256" key="8">
    <source>
        <dbReference type="ARBA" id="ARBA00022777"/>
    </source>
</evidence>
<dbReference type="FunFam" id="3.30.565.10:FF:000006">
    <property type="entry name" value="Sensor histidine kinase WalK"/>
    <property type="match status" value="1"/>
</dbReference>
<evidence type="ECO:0000256" key="4">
    <source>
        <dbReference type="ARBA" id="ARBA00022475"/>
    </source>
</evidence>
<evidence type="ECO:0000259" key="12">
    <source>
        <dbReference type="PROSITE" id="PS50109"/>
    </source>
</evidence>
<dbReference type="SMART" id="SM00388">
    <property type="entry name" value="HisKA"/>
    <property type="match status" value="1"/>
</dbReference>
<accession>S0FAQ6</accession>
<dbReference type="Proteomes" id="UP000014073">
    <property type="component" value="Unassembled WGS sequence"/>
</dbReference>
<keyword evidence="11" id="KW-0472">Membrane</keyword>
<evidence type="ECO:0000256" key="6">
    <source>
        <dbReference type="ARBA" id="ARBA00022679"/>
    </source>
</evidence>
<dbReference type="HOGENOM" id="CLU_000445_89_2_10"/>
<gene>
    <name evidence="13" type="ORF">BACCOPRO_02951</name>
</gene>
<dbReference type="EC" id="2.7.13.3" evidence="3"/>
<dbReference type="InterPro" id="IPR036890">
    <property type="entry name" value="HATPase_C_sf"/>
</dbReference>
<dbReference type="InterPro" id="IPR003594">
    <property type="entry name" value="HATPase_dom"/>
</dbReference>
<comment type="subcellular location">
    <subcellularLocation>
        <location evidence="2">Cell membrane</location>
    </subcellularLocation>
</comment>
<dbReference type="AlphaFoldDB" id="S0FAQ6"/>
<proteinExistence type="predicted"/>
<reference evidence="13 14" key="1">
    <citation type="submission" date="2008-12" db="EMBL/GenBank/DDBJ databases">
        <authorList>
            <person name="Fulton L."/>
            <person name="Clifton S."/>
            <person name="Fulton B."/>
            <person name="Xu J."/>
            <person name="Minx P."/>
            <person name="Pepin K.H."/>
            <person name="Johnson M."/>
            <person name="Bhonagiri V."/>
            <person name="Nash W.E."/>
            <person name="Mardis E.R."/>
            <person name="Wilson R.K."/>
        </authorList>
    </citation>
    <scope>NUCLEOTIDE SEQUENCE [LARGE SCALE GENOMIC DNA]</scope>
    <source>
        <strain evidence="13 14">DSM 18228</strain>
    </source>
</reference>
<name>S0FAQ6_9BACT</name>
<dbReference type="PRINTS" id="PR00344">
    <property type="entry name" value="BCTRLSENSOR"/>
</dbReference>
<evidence type="ECO:0000256" key="1">
    <source>
        <dbReference type="ARBA" id="ARBA00000085"/>
    </source>
</evidence>
<organism evidence="13 14">
    <name type="scientific">Phocaeicola coprophilus DSM 18228 = JCM 13818</name>
    <dbReference type="NCBI Taxonomy" id="547042"/>
    <lineage>
        <taxon>Bacteria</taxon>
        <taxon>Pseudomonadati</taxon>
        <taxon>Bacteroidota</taxon>
        <taxon>Bacteroidia</taxon>
        <taxon>Bacteroidales</taxon>
        <taxon>Bacteroidaceae</taxon>
        <taxon>Phocaeicola</taxon>
    </lineage>
</organism>
<evidence type="ECO:0000256" key="7">
    <source>
        <dbReference type="ARBA" id="ARBA00022741"/>
    </source>
</evidence>
<dbReference type="InterPro" id="IPR003661">
    <property type="entry name" value="HisK_dim/P_dom"/>
</dbReference>
<dbReference type="SUPFAM" id="SSF55874">
    <property type="entry name" value="ATPase domain of HSP90 chaperone/DNA topoisomerase II/histidine kinase"/>
    <property type="match status" value="1"/>
</dbReference>
<evidence type="ECO:0000256" key="2">
    <source>
        <dbReference type="ARBA" id="ARBA00004236"/>
    </source>
</evidence>
<dbReference type="PANTHER" id="PTHR45453">
    <property type="entry name" value="PHOSPHATE REGULON SENSOR PROTEIN PHOR"/>
    <property type="match status" value="1"/>
</dbReference>
<evidence type="ECO:0000256" key="3">
    <source>
        <dbReference type="ARBA" id="ARBA00012438"/>
    </source>
</evidence>
<comment type="caution">
    <text evidence="13">The sequence shown here is derived from an EMBL/GenBank/DDBJ whole genome shotgun (WGS) entry which is preliminary data.</text>
</comment>
<dbReference type="InterPro" id="IPR004358">
    <property type="entry name" value="Sig_transdc_His_kin-like_C"/>
</dbReference>
<dbReference type="PROSITE" id="PS50109">
    <property type="entry name" value="HIS_KIN"/>
    <property type="match status" value="1"/>
</dbReference>
<dbReference type="EMBL" id="ACBW01000190">
    <property type="protein sequence ID" value="EEF77429.1"/>
    <property type="molecule type" value="Genomic_DNA"/>
</dbReference>
<dbReference type="Pfam" id="PF02518">
    <property type="entry name" value="HATPase_c"/>
    <property type="match status" value="1"/>
</dbReference>
<dbReference type="GO" id="GO:0005886">
    <property type="term" value="C:plasma membrane"/>
    <property type="evidence" value="ECO:0007669"/>
    <property type="project" value="UniProtKB-SubCell"/>
</dbReference>
<dbReference type="Pfam" id="PF00512">
    <property type="entry name" value="HisKA"/>
    <property type="match status" value="1"/>
</dbReference>
<dbReference type="STRING" id="547042.BACCOPRO_02951"/>
<keyword evidence="6" id="KW-0808">Transferase</keyword>
<dbReference type="InterPro" id="IPR005467">
    <property type="entry name" value="His_kinase_dom"/>
</dbReference>
<keyword evidence="8 13" id="KW-0418">Kinase</keyword>
<dbReference type="PANTHER" id="PTHR45453:SF1">
    <property type="entry name" value="PHOSPHATE REGULON SENSOR PROTEIN PHOR"/>
    <property type="match status" value="1"/>
</dbReference>
<dbReference type="GO" id="GO:0004721">
    <property type="term" value="F:phosphoprotein phosphatase activity"/>
    <property type="evidence" value="ECO:0007669"/>
    <property type="project" value="TreeGrafter"/>
</dbReference>
<dbReference type="CDD" id="cd00082">
    <property type="entry name" value="HisKA"/>
    <property type="match status" value="1"/>
</dbReference>
<comment type="catalytic activity">
    <reaction evidence="1">
        <text>ATP + protein L-histidine = ADP + protein N-phospho-L-histidine.</text>
        <dbReference type="EC" id="2.7.13.3"/>
    </reaction>
</comment>
<evidence type="ECO:0000313" key="13">
    <source>
        <dbReference type="EMBL" id="EEF77429.1"/>
    </source>
</evidence>
<dbReference type="InterPro" id="IPR036097">
    <property type="entry name" value="HisK_dim/P_sf"/>
</dbReference>
<keyword evidence="7" id="KW-0547">Nucleotide-binding</keyword>
<dbReference type="CDD" id="cd00075">
    <property type="entry name" value="HATPase"/>
    <property type="match status" value="1"/>
</dbReference>
<keyword evidence="4" id="KW-1003">Cell membrane</keyword>
<keyword evidence="10" id="KW-0902">Two-component regulatory system</keyword>
<protein>
    <recommendedName>
        <fullName evidence="3">histidine kinase</fullName>
        <ecNumber evidence="3">2.7.13.3</ecNumber>
    </recommendedName>
</protein>
<dbReference type="InterPro" id="IPR050351">
    <property type="entry name" value="BphY/WalK/GraS-like"/>
</dbReference>
<dbReference type="FunFam" id="1.10.287.130:FF:000008">
    <property type="entry name" value="Two-component sensor histidine kinase"/>
    <property type="match status" value="1"/>
</dbReference>
<evidence type="ECO:0000256" key="11">
    <source>
        <dbReference type="ARBA" id="ARBA00023136"/>
    </source>
</evidence>
<dbReference type="GO" id="GO:0005524">
    <property type="term" value="F:ATP binding"/>
    <property type="evidence" value="ECO:0007669"/>
    <property type="project" value="UniProtKB-KW"/>
</dbReference>
<evidence type="ECO:0000256" key="5">
    <source>
        <dbReference type="ARBA" id="ARBA00022553"/>
    </source>
</evidence>
<sequence length="599" mass="69131">MNKSIPAMTRLSSHFISFSQKMFFSVIVLFLAFAACFMLFQYQREKAYKSELLNIQLQSYNDQLYDFIYDHKGINLDSMQNYVATHMIPNLRVTLITPSGKVIYDNTDKNWINFKNHSTRKEVQEALMYKSGYSISRRSESLNGEEYFYSAKYYAPYRLIIRSALPYNISLSQYLQADSNYIWFTITISLILAFFFYRFTHRLGMSITNLQQFAMKADRNEPIDTDMLQAFPKNELGEISQHIIQIYKRLHRAKEALYIEREKLISHLQTSHEGLGVFTKEHKEILVNNLFTQYINNISDCNLGSTDEIFTIPELKPITDFLKRNEGNYSKEEKCLSLHVNKNARSFQVECIIFQDLSFEISINDVTQEEEQARLKRQLTQNIAHELKTPVSSIQGYLETIISNPDIPAESMKMFLQRSYAQSNRLTLLLRDISVLTRMDEAPGMMEKERVDISRIVGSILNEVALGLEEKKIRAVNLLPPTLMLTGNNSLLYSIFRNLIDNAIAYAGSNIQITINCFREDEKFYYFSFSDTGIGVPEEHLNRLFERFYRVDKGRSRKLGGTGLGLAIVKNAVLFHGGIIFAKNAPGGGLEFVFTLQKG</sequence>
<keyword evidence="5" id="KW-0597">Phosphoprotein</keyword>
<evidence type="ECO:0000313" key="14">
    <source>
        <dbReference type="Proteomes" id="UP000014073"/>
    </source>
</evidence>
<keyword evidence="9" id="KW-0067">ATP-binding</keyword>
<evidence type="ECO:0000256" key="9">
    <source>
        <dbReference type="ARBA" id="ARBA00022840"/>
    </source>
</evidence>
<dbReference type="SMART" id="SM00387">
    <property type="entry name" value="HATPase_c"/>
    <property type="match status" value="1"/>
</dbReference>
<dbReference type="Gene3D" id="3.30.565.10">
    <property type="entry name" value="Histidine kinase-like ATPase, C-terminal domain"/>
    <property type="match status" value="1"/>
</dbReference>
<dbReference type="Gene3D" id="1.10.287.130">
    <property type="match status" value="1"/>
</dbReference>
<dbReference type="GO" id="GO:0016036">
    <property type="term" value="P:cellular response to phosphate starvation"/>
    <property type="evidence" value="ECO:0007669"/>
    <property type="project" value="TreeGrafter"/>
</dbReference>
<keyword evidence="14" id="KW-1185">Reference proteome</keyword>
<evidence type="ECO:0000256" key="10">
    <source>
        <dbReference type="ARBA" id="ARBA00023012"/>
    </source>
</evidence>
<dbReference type="SUPFAM" id="SSF47384">
    <property type="entry name" value="Homodimeric domain of signal transducing histidine kinase"/>
    <property type="match status" value="1"/>
</dbReference>
<dbReference type="eggNOG" id="COG5002">
    <property type="taxonomic scope" value="Bacteria"/>
</dbReference>
<feature type="domain" description="Histidine kinase" evidence="12">
    <location>
        <begin position="382"/>
        <end position="599"/>
    </location>
</feature>